<dbReference type="InterPro" id="IPR025557">
    <property type="entry name" value="DUF4282"/>
</dbReference>
<dbReference type="Pfam" id="PF14110">
    <property type="entry name" value="DUF4282"/>
    <property type="match status" value="1"/>
</dbReference>
<dbReference type="Proteomes" id="UP000740605">
    <property type="component" value="Unassembled WGS sequence"/>
</dbReference>
<proteinExistence type="predicted"/>
<organism evidence="3 4">
    <name type="scientific">Microbacterium flavum</name>
    <dbReference type="NCBI Taxonomy" id="415216"/>
    <lineage>
        <taxon>Bacteria</taxon>
        <taxon>Bacillati</taxon>
        <taxon>Actinomycetota</taxon>
        <taxon>Actinomycetes</taxon>
        <taxon>Micrococcales</taxon>
        <taxon>Microbacteriaceae</taxon>
        <taxon>Microbacterium</taxon>
    </lineage>
</organism>
<feature type="transmembrane region" description="Helical" evidence="2">
    <location>
        <begin position="87"/>
        <end position="117"/>
    </location>
</feature>
<keyword evidence="4" id="KW-1185">Reference proteome</keyword>
<feature type="compositionally biased region" description="Pro residues" evidence="1">
    <location>
        <begin position="1"/>
        <end position="12"/>
    </location>
</feature>
<gene>
    <name evidence="3" type="ORF">J0P97_11535</name>
</gene>
<evidence type="ECO:0000256" key="2">
    <source>
        <dbReference type="SAM" id="Phobius"/>
    </source>
</evidence>
<comment type="caution">
    <text evidence="3">The sequence shown here is derived from an EMBL/GenBank/DDBJ whole genome shotgun (WGS) entry which is preliminary data.</text>
</comment>
<feature type="transmembrane region" description="Helical" evidence="2">
    <location>
        <begin position="123"/>
        <end position="144"/>
    </location>
</feature>
<feature type="region of interest" description="Disordered" evidence="1">
    <location>
        <begin position="1"/>
        <end position="46"/>
    </location>
</feature>
<evidence type="ECO:0000313" key="4">
    <source>
        <dbReference type="Proteomes" id="UP000740605"/>
    </source>
</evidence>
<keyword evidence="2" id="KW-0472">Membrane</keyword>
<feature type="compositionally biased region" description="Low complexity" evidence="1">
    <location>
        <begin position="19"/>
        <end position="33"/>
    </location>
</feature>
<name>A0ABS5XVZ5_9MICO</name>
<evidence type="ECO:0000256" key="1">
    <source>
        <dbReference type="SAM" id="MobiDB-lite"/>
    </source>
</evidence>
<reference evidence="3 4" key="1">
    <citation type="submission" date="2021-03" db="EMBL/GenBank/DDBJ databases">
        <title>Microbacterium pauli sp. nov., isolated from microfiltered milk.</title>
        <authorList>
            <person name="Bellassi P."/>
            <person name="Fontana A."/>
            <person name="Callegari M.L."/>
            <person name="Lorenzo M."/>
            <person name="Cappa F."/>
        </authorList>
    </citation>
    <scope>NUCLEOTIDE SEQUENCE [LARGE SCALE GENOMIC DNA]</scope>
    <source>
        <strain evidence="3 4">DSM 18909</strain>
    </source>
</reference>
<evidence type="ECO:0000313" key="3">
    <source>
        <dbReference type="EMBL" id="MBT8798700.1"/>
    </source>
</evidence>
<dbReference type="EMBL" id="JAFLHG010000010">
    <property type="protein sequence ID" value="MBT8798700.1"/>
    <property type="molecule type" value="Genomic_DNA"/>
</dbReference>
<sequence length="173" mass="17540">MTDPSTPAPPPLPERRAADVAASADAAATTTGAEAGGQAGPTPGIAGVDDTGVRRLTGDIDDIGRGFLAALFDITFTRFITRRLASVFFLVGLIAIGIAFVSAFVGGIIHGIGALGWNPGGGIALILSTVIVVPVLAFFAVVLLRFVIESGVALVAIAENTERTAENTRRGGA</sequence>
<protein>
    <submittedName>
        <fullName evidence="3">DUF4282 domain-containing protein</fullName>
    </submittedName>
</protein>
<dbReference type="RefSeq" id="WP_215487929.1">
    <property type="nucleotide sequence ID" value="NZ_BAAAPJ010000008.1"/>
</dbReference>
<keyword evidence="2" id="KW-0812">Transmembrane</keyword>
<keyword evidence="2" id="KW-1133">Transmembrane helix</keyword>
<accession>A0ABS5XVZ5</accession>